<keyword evidence="3" id="KW-1185">Reference proteome</keyword>
<dbReference type="Pfam" id="PF19266">
    <property type="entry name" value="CIS_tube"/>
    <property type="match status" value="1"/>
</dbReference>
<name>A0ABT5U2S7_9GAMM</name>
<evidence type="ECO:0000259" key="1">
    <source>
        <dbReference type="Pfam" id="PF19266"/>
    </source>
</evidence>
<dbReference type="InterPro" id="IPR045361">
    <property type="entry name" value="CIS_tube_prot_N"/>
</dbReference>
<gene>
    <name evidence="2" type="ORF">ORQ98_01690</name>
</gene>
<feature type="domain" description="Contractile injection system tube protein N-terminal" evidence="1">
    <location>
        <begin position="11"/>
        <end position="151"/>
    </location>
</feature>
<organism evidence="2 3">
    <name type="scientific">Spartinivicinus poritis</name>
    <dbReference type="NCBI Taxonomy" id="2994640"/>
    <lineage>
        <taxon>Bacteria</taxon>
        <taxon>Pseudomonadati</taxon>
        <taxon>Pseudomonadota</taxon>
        <taxon>Gammaproteobacteria</taxon>
        <taxon>Oceanospirillales</taxon>
        <taxon>Zooshikellaceae</taxon>
        <taxon>Spartinivicinus</taxon>
    </lineage>
</organism>
<protein>
    <recommendedName>
        <fullName evidence="1">Contractile injection system tube protein N-terminal domain-containing protein</fullName>
    </recommendedName>
</protein>
<proteinExistence type="predicted"/>
<reference evidence="2 3" key="1">
    <citation type="submission" date="2022-11" db="EMBL/GenBank/DDBJ databases">
        <title>Spartinivicinus poritis sp. nov., isolated from scleractinian coral Porites lutea.</title>
        <authorList>
            <person name="Zhang G."/>
            <person name="Cai L."/>
            <person name="Wei Q."/>
        </authorList>
    </citation>
    <scope>NUCLEOTIDE SEQUENCE [LARGE SCALE GENOMIC DNA]</scope>
    <source>
        <strain evidence="2 3">A2-2</strain>
    </source>
</reference>
<dbReference type="Proteomes" id="UP001528823">
    <property type="component" value="Unassembled WGS sequence"/>
</dbReference>
<comment type="caution">
    <text evidence="2">The sequence shown here is derived from an EMBL/GenBank/DDBJ whole genome shotgun (WGS) entry which is preliminary data.</text>
</comment>
<accession>A0ABT5U2S7</accession>
<dbReference type="RefSeq" id="WP_274687041.1">
    <property type="nucleotide sequence ID" value="NZ_JAPMOU010000002.1"/>
</dbReference>
<evidence type="ECO:0000313" key="2">
    <source>
        <dbReference type="EMBL" id="MDE1460669.1"/>
    </source>
</evidence>
<dbReference type="EMBL" id="JAPMOU010000002">
    <property type="protein sequence ID" value="MDE1460669.1"/>
    <property type="molecule type" value="Genomic_DNA"/>
</dbReference>
<sequence>MPKNRLKITAQESGDSIVFQLNPTSVELVQSIAYNHDRPLGALASVSRYSRYMPQKMKFSAFMDSTGAIDSGSDESESITDRIESLNAIIYDYSGDNHQPNIVEIQWGNELFVGRLQDMSRKFTLYDSEGDPLRAELQFIFVGYVSAETQETMADNQSPDLTHIVRVRAGDNLPALCFRIYKNVQYYPMIAQVNKLTNVMQLKPGIQLVFPPIKKR</sequence>
<evidence type="ECO:0000313" key="3">
    <source>
        <dbReference type="Proteomes" id="UP001528823"/>
    </source>
</evidence>